<keyword evidence="5" id="KW-0574">Periplasm</keyword>
<sequence length="337" mass="37867">MKKQKILTALSLGLFSTLLSTSVLAEPQTINVYTYDSFTADWGAGPKVKNLFETQYSQCKVNYVSFDSSGTLLNRVRLEGKKTKADIVLGLDNYVLEEAKKSGVFASNKVDLAKLDLPITWKDQTFLPYDFGEYAFIYDKTKLANPPKSLKELVDREDLRVIYQDPRTSSVGRGLVVWLNQVYPQNEIENAWKKLAKHTVTVGKGWSATYGAFLKGESDLVLSYNTSPLYHLLNEQKDQYVAANLAEGGVLQIELAARVVGHNSICADQFMQFLIEPAVQSVLAQNNVMLPVISAATEPHFDALKAEQMKKRVFDPMQVNDKDLKNWVKIWQSSLSH</sequence>
<reference evidence="7 8" key="1">
    <citation type="submission" date="2019-03" db="EMBL/GenBank/DDBJ databases">
        <title>Genomic Encyclopedia of Type Strains, Phase IV (KMG-IV): sequencing the most valuable type-strain genomes for metagenomic binning, comparative biology and taxonomic classification.</title>
        <authorList>
            <person name="Goeker M."/>
        </authorList>
    </citation>
    <scope>NUCLEOTIDE SEQUENCE [LARGE SCALE GENOMIC DNA]</scope>
    <source>
        <strain evidence="7 8">DSM 28231</strain>
    </source>
</reference>
<dbReference type="SUPFAM" id="SSF53850">
    <property type="entry name" value="Periplasmic binding protein-like II"/>
    <property type="match status" value="1"/>
</dbReference>
<dbReference type="AlphaFoldDB" id="A0A4R2N2L8"/>
<organism evidence="7 8">
    <name type="scientific">Bisgaardia hudsonensis</name>
    <dbReference type="NCBI Taxonomy" id="109472"/>
    <lineage>
        <taxon>Bacteria</taxon>
        <taxon>Pseudomonadati</taxon>
        <taxon>Pseudomonadota</taxon>
        <taxon>Gammaproteobacteria</taxon>
        <taxon>Pasteurellales</taxon>
        <taxon>Pasteurellaceae</taxon>
        <taxon>Bisgaardia</taxon>
    </lineage>
</organism>
<evidence type="ECO:0000256" key="5">
    <source>
        <dbReference type="ARBA" id="ARBA00022764"/>
    </source>
</evidence>
<gene>
    <name evidence="7" type="ORF">EV697_101230</name>
</gene>
<comment type="subcellular location">
    <subcellularLocation>
        <location evidence="1">Periplasm</location>
    </subcellularLocation>
</comment>
<protein>
    <submittedName>
        <fullName evidence="7">Thiamine transport system substrate-binding protein</fullName>
    </submittedName>
</protein>
<dbReference type="GO" id="GO:0030976">
    <property type="term" value="F:thiamine pyrophosphate binding"/>
    <property type="evidence" value="ECO:0007669"/>
    <property type="project" value="TreeGrafter"/>
</dbReference>
<feature type="signal peptide" evidence="6">
    <location>
        <begin position="1"/>
        <end position="25"/>
    </location>
</feature>
<keyword evidence="4 6" id="KW-0732">Signal</keyword>
<evidence type="ECO:0000313" key="8">
    <source>
        <dbReference type="Proteomes" id="UP000294841"/>
    </source>
</evidence>
<evidence type="ECO:0000256" key="4">
    <source>
        <dbReference type="ARBA" id="ARBA00022729"/>
    </source>
</evidence>
<dbReference type="NCBIfam" id="TIGR01276">
    <property type="entry name" value="thiB"/>
    <property type="match status" value="1"/>
</dbReference>
<comment type="caution">
    <text evidence="7">The sequence shown here is derived from an EMBL/GenBank/DDBJ whole genome shotgun (WGS) entry which is preliminary data.</text>
</comment>
<dbReference type="NCBIfam" id="TIGR01254">
    <property type="entry name" value="sfuA"/>
    <property type="match status" value="1"/>
</dbReference>
<keyword evidence="3" id="KW-0813">Transport</keyword>
<dbReference type="GO" id="GO:0015888">
    <property type="term" value="P:thiamine transport"/>
    <property type="evidence" value="ECO:0007669"/>
    <property type="project" value="InterPro"/>
</dbReference>
<keyword evidence="8" id="KW-1185">Reference proteome</keyword>
<dbReference type="InterPro" id="IPR005967">
    <property type="entry name" value="ThiB"/>
</dbReference>
<dbReference type="GO" id="GO:0030975">
    <property type="term" value="F:thiamine binding"/>
    <property type="evidence" value="ECO:0007669"/>
    <property type="project" value="InterPro"/>
</dbReference>
<evidence type="ECO:0000256" key="3">
    <source>
        <dbReference type="ARBA" id="ARBA00022448"/>
    </source>
</evidence>
<evidence type="ECO:0000256" key="2">
    <source>
        <dbReference type="ARBA" id="ARBA00008520"/>
    </source>
</evidence>
<comment type="similarity">
    <text evidence="2">Belongs to the bacterial solute-binding protein 1 family.</text>
</comment>
<evidence type="ECO:0000256" key="1">
    <source>
        <dbReference type="ARBA" id="ARBA00004418"/>
    </source>
</evidence>
<evidence type="ECO:0000313" key="7">
    <source>
        <dbReference type="EMBL" id="TCP14101.1"/>
    </source>
</evidence>
<dbReference type="Pfam" id="PF13531">
    <property type="entry name" value="SBP_bac_11"/>
    <property type="match status" value="1"/>
</dbReference>
<dbReference type="InterPro" id="IPR005948">
    <property type="entry name" value="ThiB-like"/>
</dbReference>
<accession>A0A4R2N2L8</accession>
<name>A0A4R2N2L8_9PAST</name>
<dbReference type="PANTHER" id="PTHR30006:SF3">
    <property type="entry name" value="THIAMINE-BINDING PERIPLASMIC PROTEIN"/>
    <property type="match status" value="1"/>
</dbReference>
<feature type="chain" id="PRO_5020583289" evidence="6">
    <location>
        <begin position="26"/>
        <end position="337"/>
    </location>
</feature>
<dbReference type="EMBL" id="SLXI01000001">
    <property type="protein sequence ID" value="TCP14101.1"/>
    <property type="molecule type" value="Genomic_DNA"/>
</dbReference>
<dbReference type="PANTHER" id="PTHR30006">
    <property type="entry name" value="THIAMINE-BINDING PERIPLASMIC PROTEIN-RELATED"/>
    <property type="match status" value="1"/>
</dbReference>
<dbReference type="Proteomes" id="UP000294841">
    <property type="component" value="Unassembled WGS sequence"/>
</dbReference>
<dbReference type="Gene3D" id="3.40.190.10">
    <property type="entry name" value="Periplasmic binding protein-like II"/>
    <property type="match status" value="2"/>
</dbReference>
<evidence type="ECO:0000256" key="6">
    <source>
        <dbReference type="SAM" id="SignalP"/>
    </source>
</evidence>
<proteinExistence type="inferred from homology"/>
<dbReference type="GO" id="GO:0030288">
    <property type="term" value="C:outer membrane-bounded periplasmic space"/>
    <property type="evidence" value="ECO:0007669"/>
    <property type="project" value="InterPro"/>
</dbReference>